<dbReference type="Gene3D" id="2.60.40.1890">
    <property type="entry name" value="PCu(A)C copper chaperone"/>
    <property type="match status" value="1"/>
</dbReference>
<evidence type="ECO:0000313" key="3">
    <source>
        <dbReference type="Proteomes" id="UP001596297"/>
    </source>
</evidence>
<dbReference type="RefSeq" id="WP_380083163.1">
    <property type="nucleotide sequence ID" value="NZ_JBHSWD010000001.1"/>
</dbReference>
<dbReference type="PROSITE" id="PS51257">
    <property type="entry name" value="PROKAR_LIPOPROTEIN"/>
    <property type="match status" value="1"/>
</dbReference>
<keyword evidence="3" id="KW-1185">Reference proteome</keyword>
<keyword evidence="1" id="KW-0732">Signal</keyword>
<protein>
    <submittedName>
        <fullName evidence="2">Copper chaperone PCu(A)C</fullName>
    </submittedName>
</protein>
<accession>A0ABW1YCW9</accession>
<name>A0ABW1YCW9_9DEIO</name>
<dbReference type="PANTHER" id="PTHR36302:SF1">
    <property type="entry name" value="COPPER CHAPERONE PCU(A)C"/>
    <property type="match status" value="1"/>
</dbReference>
<sequence>MRFSLLLALSVALVACDAPQTGQAASSGHSAHPAAQPATPGAALPLVAAGEGLKVVAVPGGIAETTVYGTLRNTSDQPVVLTGAASPAAGHAMLMTTQHSGGAVQMQGTDSLTVPAGGTLELRLDGDHVMLMGVSGLPEPGGQVPVQLQAKEGQVELSAVVTRP</sequence>
<dbReference type="Proteomes" id="UP001596297">
    <property type="component" value="Unassembled WGS sequence"/>
</dbReference>
<proteinExistence type="predicted"/>
<dbReference type="InterPro" id="IPR036182">
    <property type="entry name" value="PCuAC_sf"/>
</dbReference>
<dbReference type="EMBL" id="JBHSWD010000001">
    <property type="protein sequence ID" value="MFC6592151.1"/>
    <property type="molecule type" value="Genomic_DNA"/>
</dbReference>
<reference evidence="3" key="1">
    <citation type="journal article" date="2019" name="Int. J. Syst. Evol. Microbiol.">
        <title>The Global Catalogue of Microorganisms (GCM) 10K type strain sequencing project: providing services to taxonomists for standard genome sequencing and annotation.</title>
        <authorList>
            <consortium name="The Broad Institute Genomics Platform"/>
            <consortium name="The Broad Institute Genome Sequencing Center for Infectious Disease"/>
            <person name="Wu L."/>
            <person name="Ma J."/>
        </authorList>
    </citation>
    <scope>NUCLEOTIDE SEQUENCE [LARGE SCALE GENOMIC DNA]</scope>
    <source>
        <strain evidence="3">CGMCC 1.15772</strain>
    </source>
</reference>
<dbReference type="Pfam" id="PF04314">
    <property type="entry name" value="PCuAC"/>
    <property type="match status" value="1"/>
</dbReference>
<evidence type="ECO:0000256" key="1">
    <source>
        <dbReference type="SAM" id="SignalP"/>
    </source>
</evidence>
<dbReference type="InterPro" id="IPR007410">
    <property type="entry name" value="LpqE-like"/>
</dbReference>
<feature type="signal peptide" evidence="1">
    <location>
        <begin position="1"/>
        <end position="24"/>
    </location>
</feature>
<evidence type="ECO:0000313" key="2">
    <source>
        <dbReference type="EMBL" id="MFC6592151.1"/>
    </source>
</evidence>
<organism evidence="2 3">
    <name type="scientific">Deinococcus lacus</name>
    <dbReference type="NCBI Taxonomy" id="392561"/>
    <lineage>
        <taxon>Bacteria</taxon>
        <taxon>Thermotogati</taxon>
        <taxon>Deinococcota</taxon>
        <taxon>Deinococci</taxon>
        <taxon>Deinococcales</taxon>
        <taxon>Deinococcaceae</taxon>
        <taxon>Deinococcus</taxon>
    </lineage>
</organism>
<gene>
    <name evidence="2" type="ORF">ACFP81_09145</name>
</gene>
<dbReference type="InterPro" id="IPR058248">
    <property type="entry name" value="Lxx211020-like"/>
</dbReference>
<dbReference type="PANTHER" id="PTHR36302">
    <property type="entry name" value="BLR7088 PROTEIN"/>
    <property type="match status" value="1"/>
</dbReference>
<comment type="caution">
    <text evidence="2">The sequence shown here is derived from an EMBL/GenBank/DDBJ whole genome shotgun (WGS) entry which is preliminary data.</text>
</comment>
<feature type="chain" id="PRO_5045221178" evidence="1">
    <location>
        <begin position="25"/>
        <end position="164"/>
    </location>
</feature>
<dbReference type="SUPFAM" id="SSF110087">
    <property type="entry name" value="DR1885-like metal-binding protein"/>
    <property type="match status" value="1"/>
</dbReference>